<evidence type="ECO:0000313" key="4">
    <source>
        <dbReference type="Proteomes" id="UP000076078"/>
    </source>
</evidence>
<name>A0A151ZH39_TIELA</name>
<evidence type="ECO:0000313" key="3">
    <source>
        <dbReference type="EMBL" id="KYQ93190.1"/>
    </source>
</evidence>
<sequence>MARDMKDMIMTFGMFYIIQKVNFKENPQYIIYAIVTFAVIQVLTLLCIGYIYKKIQSKANNTIVTVPKNPPSLFGGQDPNAETERMTATEYDMSQLKKLLTQSIFTIGISAFLYIKMEVVQPMVMQTYFGPVAFLKNKLFKIYILGEPESEHPRPWVEENPLSMLTGGAGGANQPEQDQVVIEDENKTETTSKKLTNSSTTKRKTRSSLGSNNKNRNQIIEEVSSESEDDVSSEEENVKSKKNKKKYI</sequence>
<dbReference type="PANTHER" id="PTHR28112:SF1">
    <property type="entry name" value="SRP-INDEPENDENT TARGETING PROTEIN 3"/>
    <property type="match status" value="1"/>
</dbReference>
<gene>
    <name evidence="3" type="ORF">DLAC_05828</name>
</gene>
<protein>
    <recommendedName>
        <fullName evidence="5">Inorganic phosphate transporter</fullName>
    </recommendedName>
</protein>
<dbReference type="PANTHER" id="PTHR28112">
    <property type="entry name" value="SRP-INDEPENDENT TARGETING PROTEIN 3"/>
    <property type="match status" value="1"/>
</dbReference>
<dbReference type="OrthoDB" id="18139at2759"/>
<dbReference type="STRING" id="361077.A0A151ZH39"/>
<keyword evidence="2" id="KW-0472">Membrane</keyword>
<feature type="compositionally biased region" description="Acidic residues" evidence="1">
    <location>
        <begin position="223"/>
        <end position="235"/>
    </location>
</feature>
<evidence type="ECO:0000256" key="1">
    <source>
        <dbReference type="SAM" id="MobiDB-lite"/>
    </source>
</evidence>
<dbReference type="GO" id="GO:0045047">
    <property type="term" value="P:protein targeting to ER"/>
    <property type="evidence" value="ECO:0007669"/>
    <property type="project" value="InterPro"/>
</dbReference>
<dbReference type="InterPro" id="IPR012098">
    <property type="entry name" value="SND3_fun"/>
</dbReference>
<keyword evidence="4" id="KW-1185">Reference proteome</keyword>
<feature type="region of interest" description="Disordered" evidence="1">
    <location>
        <begin position="151"/>
        <end position="248"/>
    </location>
</feature>
<feature type="transmembrane region" description="Helical" evidence="2">
    <location>
        <begin position="29"/>
        <end position="52"/>
    </location>
</feature>
<reference evidence="3 4" key="1">
    <citation type="submission" date="2015-12" db="EMBL/GenBank/DDBJ databases">
        <title>Dictyostelia acquired genes for synthesis and detection of signals that induce cell-type specialization by lateral gene transfer from prokaryotes.</title>
        <authorList>
            <person name="Gloeckner G."/>
            <person name="Schaap P."/>
        </authorList>
    </citation>
    <scope>NUCLEOTIDE SEQUENCE [LARGE SCALE GENOMIC DNA]</scope>
    <source>
        <strain evidence="3 4">TK</strain>
    </source>
</reference>
<comment type="caution">
    <text evidence="3">The sequence shown here is derived from an EMBL/GenBank/DDBJ whole genome shotgun (WGS) entry which is preliminary data.</text>
</comment>
<dbReference type="Pfam" id="PF10032">
    <property type="entry name" value="Pho88"/>
    <property type="match status" value="1"/>
</dbReference>
<proteinExistence type="predicted"/>
<dbReference type="InParanoid" id="A0A151ZH39"/>
<keyword evidence="2" id="KW-1133">Transmembrane helix</keyword>
<dbReference type="GO" id="GO:0005783">
    <property type="term" value="C:endoplasmic reticulum"/>
    <property type="evidence" value="ECO:0007669"/>
    <property type="project" value="InterPro"/>
</dbReference>
<keyword evidence="2" id="KW-0812">Transmembrane</keyword>
<accession>A0A151ZH39</accession>
<dbReference type="GO" id="GO:0005739">
    <property type="term" value="C:mitochondrion"/>
    <property type="evidence" value="ECO:0007669"/>
    <property type="project" value="TreeGrafter"/>
</dbReference>
<evidence type="ECO:0000256" key="2">
    <source>
        <dbReference type="SAM" id="Phobius"/>
    </source>
</evidence>
<dbReference type="AlphaFoldDB" id="A0A151ZH39"/>
<evidence type="ECO:0008006" key="5">
    <source>
        <dbReference type="Google" id="ProtNLM"/>
    </source>
</evidence>
<organism evidence="3 4">
    <name type="scientific">Tieghemostelium lacteum</name>
    <name type="common">Slime mold</name>
    <name type="synonym">Dictyostelium lacteum</name>
    <dbReference type="NCBI Taxonomy" id="361077"/>
    <lineage>
        <taxon>Eukaryota</taxon>
        <taxon>Amoebozoa</taxon>
        <taxon>Evosea</taxon>
        <taxon>Eumycetozoa</taxon>
        <taxon>Dictyostelia</taxon>
        <taxon>Dictyosteliales</taxon>
        <taxon>Raperosteliaceae</taxon>
        <taxon>Tieghemostelium</taxon>
    </lineage>
</organism>
<dbReference type="OMA" id="NMDYDKG"/>
<dbReference type="Proteomes" id="UP000076078">
    <property type="component" value="Unassembled WGS sequence"/>
</dbReference>
<dbReference type="EMBL" id="LODT01000028">
    <property type="protein sequence ID" value="KYQ93190.1"/>
    <property type="molecule type" value="Genomic_DNA"/>
</dbReference>